<dbReference type="Gene3D" id="1.10.10.10">
    <property type="entry name" value="Winged helix-like DNA-binding domain superfamily/Winged helix DNA-binding domain"/>
    <property type="match status" value="1"/>
</dbReference>
<evidence type="ECO:0000256" key="1">
    <source>
        <dbReference type="ARBA" id="ARBA00023015"/>
    </source>
</evidence>
<evidence type="ECO:0000313" key="6">
    <source>
        <dbReference type="Proteomes" id="UP000704467"/>
    </source>
</evidence>
<keyword evidence="2" id="KW-0238">DNA-binding</keyword>
<dbReference type="PROSITE" id="PS51118">
    <property type="entry name" value="HTH_HXLR"/>
    <property type="match status" value="1"/>
</dbReference>
<keyword evidence="1" id="KW-0805">Transcription regulation</keyword>
<dbReference type="Proteomes" id="UP000704467">
    <property type="component" value="Unassembled WGS sequence"/>
</dbReference>
<evidence type="ECO:0000313" key="5">
    <source>
        <dbReference type="EMBL" id="NKC05172.1"/>
    </source>
</evidence>
<gene>
    <name evidence="5" type="ORF">HED55_24425</name>
</gene>
<dbReference type="PANTHER" id="PTHR33204:SF29">
    <property type="entry name" value="TRANSCRIPTIONAL REGULATOR"/>
    <property type="match status" value="1"/>
</dbReference>
<keyword evidence="3" id="KW-0804">Transcription</keyword>
<dbReference type="Pfam" id="PF01638">
    <property type="entry name" value="HxlR"/>
    <property type="match status" value="1"/>
</dbReference>
<accession>A0ABX1DQE7</accession>
<protein>
    <submittedName>
        <fullName evidence="5">Helix-turn-helix transcriptional regulator</fullName>
    </submittedName>
</protein>
<dbReference type="InterPro" id="IPR002577">
    <property type="entry name" value="HTH_HxlR"/>
</dbReference>
<evidence type="ECO:0000256" key="2">
    <source>
        <dbReference type="ARBA" id="ARBA00023125"/>
    </source>
</evidence>
<proteinExistence type="predicted"/>
<name>A0ABX1DQE7_9HYPH</name>
<feature type="domain" description="HTH hxlR-type" evidence="4">
    <location>
        <begin position="13"/>
        <end position="111"/>
    </location>
</feature>
<comment type="caution">
    <text evidence="5">The sequence shown here is derived from an EMBL/GenBank/DDBJ whole genome shotgun (WGS) entry which is preliminary data.</text>
</comment>
<evidence type="ECO:0000259" key="4">
    <source>
        <dbReference type="PROSITE" id="PS51118"/>
    </source>
</evidence>
<dbReference type="InterPro" id="IPR036388">
    <property type="entry name" value="WH-like_DNA-bd_sf"/>
</dbReference>
<dbReference type="EMBL" id="JAAVLN010000003">
    <property type="protein sequence ID" value="NKC05172.1"/>
    <property type="molecule type" value="Genomic_DNA"/>
</dbReference>
<dbReference type="SUPFAM" id="SSF46785">
    <property type="entry name" value="Winged helix' DNA-binding domain"/>
    <property type="match status" value="1"/>
</dbReference>
<reference evidence="5 6" key="1">
    <citation type="submission" date="2020-03" db="EMBL/GenBank/DDBJ databases">
        <title>Whole genome sequencing of clinical and environmental type strains of Ochrobactrum.</title>
        <authorList>
            <person name="Dharne M."/>
        </authorList>
    </citation>
    <scope>NUCLEOTIDE SEQUENCE [LARGE SCALE GENOMIC DNA]</scope>
    <source>
        <strain evidence="5 6">CIP 109452</strain>
    </source>
</reference>
<evidence type="ECO:0000256" key="3">
    <source>
        <dbReference type="ARBA" id="ARBA00023163"/>
    </source>
</evidence>
<dbReference type="PANTHER" id="PTHR33204">
    <property type="entry name" value="TRANSCRIPTIONAL REGULATOR, MARR FAMILY"/>
    <property type="match status" value="1"/>
</dbReference>
<organism evidence="5 6">
    <name type="scientific">Brucella haematophila</name>
    <dbReference type="NCBI Taxonomy" id="419474"/>
    <lineage>
        <taxon>Bacteria</taxon>
        <taxon>Pseudomonadati</taxon>
        <taxon>Pseudomonadota</taxon>
        <taxon>Alphaproteobacteria</taxon>
        <taxon>Hyphomicrobiales</taxon>
        <taxon>Brucellaceae</taxon>
        <taxon>Brucella/Ochrobactrum group</taxon>
        <taxon>Brucella</taxon>
    </lineage>
</organism>
<dbReference type="InterPro" id="IPR036390">
    <property type="entry name" value="WH_DNA-bd_sf"/>
</dbReference>
<keyword evidence="6" id="KW-1185">Reference proteome</keyword>
<sequence length="114" mass="12745">MELSAMPDRAYRCAVEATVHVAGGKWKPIIIHYLGDGTKRFGELRRLIGGITQRSLTLQLRELEESGVISREVFAEVPPRVEYTLTPFGETLTPVLLAMKEWGEGYIQSKKAAL</sequence>